<feature type="region of interest" description="Disordered" evidence="1">
    <location>
        <begin position="66"/>
        <end position="86"/>
    </location>
</feature>
<proteinExistence type="predicted"/>
<evidence type="ECO:0000313" key="2">
    <source>
        <dbReference type="EMBL" id="KAG0146071.1"/>
    </source>
</evidence>
<gene>
    <name evidence="2" type="ORF">CROQUDRAFT_44936</name>
</gene>
<dbReference type="EMBL" id="MU167266">
    <property type="protein sequence ID" value="KAG0146071.1"/>
    <property type="molecule type" value="Genomic_DNA"/>
</dbReference>
<dbReference type="OrthoDB" id="2506018at2759"/>
<dbReference type="Proteomes" id="UP000886653">
    <property type="component" value="Unassembled WGS sequence"/>
</dbReference>
<protein>
    <submittedName>
        <fullName evidence="2">Uncharacterized protein</fullName>
    </submittedName>
</protein>
<reference evidence="2" key="1">
    <citation type="submission" date="2013-11" db="EMBL/GenBank/DDBJ databases">
        <title>Genome sequence of the fusiform rust pathogen reveals effectors for host alternation and coevolution with pine.</title>
        <authorList>
            <consortium name="DOE Joint Genome Institute"/>
            <person name="Smith K."/>
            <person name="Pendleton A."/>
            <person name="Kubisiak T."/>
            <person name="Anderson C."/>
            <person name="Salamov A."/>
            <person name="Aerts A."/>
            <person name="Riley R."/>
            <person name="Clum A."/>
            <person name="Lindquist E."/>
            <person name="Ence D."/>
            <person name="Campbell M."/>
            <person name="Kronenberg Z."/>
            <person name="Feau N."/>
            <person name="Dhillon B."/>
            <person name="Hamelin R."/>
            <person name="Burleigh J."/>
            <person name="Smith J."/>
            <person name="Yandell M."/>
            <person name="Nelson C."/>
            <person name="Grigoriev I."/>
            <person name="Davis J."/>
        </authorList>
    </citation>
    <scope>NUCLEOTIDE SEQUENCE</scope>
    <source>
        <strain evidence="2">G11</strain>
    </source>
</reference>
<accession>A0A9P6NM97</accession>
<organism evidence="2 3">
    <name type="scientific">Cronartium quercuum f. sp. fusiforme G11</name>
    <dbReference type="NCBI Taxonomy" id="708437"/>
    <lineage>
        <taxon>Eukaryota</taxon>
        <taxon>Fungi</taxon>
        <taxon>Dikarya</taxon>
        <taxon>Basidiomycota</taxon>
        <taxon>Pucciniomycotina</taxon>
        <taxon>Pucciniomycetes</taxon>
        <taxon>Pucciniales</taxon>
        <taxon>Coleosporiaceae</taxon>
        <taxon>Cronartium</taxon>
    </lineage>
</organism>
<feature type="non-terminal residue" evidence="2">
    <location>
        <position position="1"/>
    </location>
</feature>
<evidence type="ECO:0000313" key="3">
    <source>
        <dbReference type="Proteomes" id="UP000886653"/>
    </source>
</evidence>
<keyword evidence="3" id="KW-1185">Reference proteome</keyword>
<evidence type="ECO:0000256" key="1">
    <source>
        <dbReference type="SAM" id="MobiDB-lite"/>
    </source>
</evidence>
<name>A0A9P6NM97_9BASI</name>
<sequence>ICKFLSKALSPQNPSQTLSEHQICALLDRSNQLKNSLSNEKNLEKIMERLDRLECCSLVTFPAHNKTNTSKPRTTNPIMGQHLPTVPSNKELNEFKKASMIIRTPPGFLALDTLSVPEITTKINEVLRSIDAQIESLPIEVAGVVCIMCNKDEYQQL</sequence>
<comment type="caution">
    <text evidence="2">The sequence shown here is derived from an EMBL/GenBank/DDBJ whole genome shotgun (WGS) entry which is preliminary data.</text>
</comment>
<feature type="compositionally biased region" description="Polar residues" evidence="1">
    <location>
        <begin position="66"/>
        <end position="78"/>
    </location>
</feature>
<dbReference type="AlphaFoldDB" id="A0A9P6NM97"/>